<name>A0AAD6IFT2_PENCN</name>
<keyword evidence="1" id="KW-0479">Metal-binding</keyword>
<dbReference type="Gene3D" id="3.30.160.60">
    <property type="entry name" value="Classic Zinc Finger"/>
    <property type="match status" value="1"/>
</dbReference>
<dbReference type="EMBL" id="JAQJZL010000004">
    <property type="protein sequence ID" value="KAJ6045143.1"/>
    <property type="molecule type" value="Genomic_DNA"/>
</dbReference>
<evidence type="ECO:0000313" key="4">
    <source>
        <dbReference type="EMBL" id="KAJ6045143.1"/>
    </source>
</evidence>
<keyword evidence="1" id="KW-0863">Zinc-finger</keyword>
<feature type="compositionally biased region" description="Polar residues" evidence="2">
    <location>
        <begin position="1"/>
        <end position="15"/>
    </location>
</feature>
<sequence length="370" mass="40648">MSNLYSRNQKPNSMYPTVPDRGRELEPYMVGLTGHPELNPHLSSGMKPLDFMDTPAPRMFLAPKNYSSTRRGSCCSDTLGSQYAWSTASNADLLATSPALSSLEPSACSGPTSPYMQSYYPSGHMQPAINTPDMSTYSPQQINKWCIETNPTGDFYSSYQAINPGAMPYTHTTDVQSDPFAHSNSLSTANDWLSMPAFTDPIPIPESFFPVSISQPQSQQLIPSSSSSTTTTTTTTTTTSNTSSTGTRPSPTRSFSDNPSPPSSTSDLTHYGTPTADGAWRCAHPGCSSQAVFRRGCDLRKHFNRHRKYLFCRHEGCPQAVHNGFSSKKDRARHEAKHNPGIVCEAVGCGRVFSRVDNMKDHVRRIHRRG</sequence>
<dbReference type="PROSITE" id="PS00028">
    <property type="entry name" value="ZINC_FINGER_C2H2_1"/>
    <property type="match status" value="1"/>
</dbReference>
<organism evidence="4 5">
    <name type="scientific">Penicillium canescens</name>
    <dbReference type="NCBI Taxonomy" id="5083"/>
    <lineage>
        <taxon>Eukaryota</taxon>
        <taxon>Fungi</taxon>
        <taxon>Dikarya</taxon>
        <taxon>Ascomycota</taxon>
        <taxon>Pezizomycotina</taxon>
        <taxon>Eurotiomycetes</taxon>
        <taxon>Eurotiomycetidae</taxon>
        <taxon>Eurotiales</taxon>
        <taxon>Aspergillaceae</taxon>
        <taxon>Penicillium</taxon>
    </lineage>
</organism>
<accession>A0AAD6IFT2</accession>
<evidence type="ECO:0000256" key="2">
    <source>
        <dbReference type="SAM" id="MobiDB-lite"/>
    </source>
</evidence>
<evidence type="ECO:0000259" key="3">
    <source>
        <dbReference type="PROSITE" id="PS50157"/>
    </source>
</evidence>
<protein>
    <recommendedName>
        <fullName evidence="3">C2H2-type domain-containing protein</fullName>
    </recommendedName>
</protein>
<reference evidence="4" key="1">
    <citation type="journal article" date="2023" name="IMA Fungus">
        <title>Comparative genomic study of the Penicillium genus elucidates a diverse pangenome and 15 lateral gene transfer events.</title>
        <authorList>
            <person name="Petersen C."/>
            <person name="Sorensen T."/>
            <person name="Nielsen M.R."/>
            <person name="Sondergaard T.E."/>
            <person name="Sorensen J.L."/>
            <person name="Fitzpatrick D.A."/>
            <person name="Frisvad J.C."/>
            <person name="Nielsen K.L."/>
        </authorList>
    </citation>
    <scope>NUCLEOTIDE SEQUENCE</scope>
    <source>
        <strain evidence="4">IBT 15450</strain>
    </source>
</reference>
<evidence type="ECO:0000256" key="1">
    <source>
        <dbReference type="PROSITE-ProRule" id="PRU00042"/>
    </source>
</evidence>
<evidence type="ECO:0000313" key="5">
    <source>
        <dbReference type="Proteomes" id="UP001219568"/>
    </source>
</evidence>
<reference evidence="4" key="2">
    <citation type="submission" date="2023-01" db="EMBL/GenBank/DDBJ databases">
        <authorList>
            <person name="Petersen C."/>
        </authorList>
    </citation>
    <scope>NUCLEOTIDE SEQUENCE</scope>
    <source>
        <strain evidence="4">IBT 15450</strain>
    </source>
</reference>
<dbReference type="GO" id="GO:0008270">
    <property type="term" value="F:zinc ion binding"/>
    <property type="evidence" value="ECO:0007669"/>
    <property type="project" value="UniProtKB-KW"/>
</dbReference>
<proteinExistence type="predicted"/>
<feature type="domain" description="C2H2-type" evidence="3">
    <location>
        <begin position="342"/>
        <end position="370"/>
    </location>
</feature>
<dbReference type="AlphaFoldDB" id="A0AAD6IFT2"/>
<feature type="region of interest" description="Disordered" evidence="2">
    <location>
        <begin position="209"/>
        <end position="271"/>
    </location>
</feature>
<gene>
    <name evidence="4" type="ORF">N7460_006498</name>
</gene>
<keyword evidence="1" id="KW-0862">Zinc</keyword>
<feature type="compositionally biased region" description="Low complexity" evidence="2">
    <location>
        <begin position="212"/>
        <end position="266"/>
    </location>
</feature>
<dbReference type="Proteomes" id="UP001219568">
    <property type="component" value="Unassembled WGS sequence"/>
</dbReference>
<dbReference type="SMART" id="SM00355">
    <property type="entry name" value="ZnF_C2H2"/>
    <property type="match status" value="3"/>
</dbReference>
<comment type="caution">
    <text evidence="4">The sequence shown here is derived from an EMBL/GenBank/DDBJ whole genome shotgun (WGS) entry which is preliminary data.</text>
</comment>
<dbReference type="PROSITE" id="PS50157">
    <property type="entry name" value="ZINC_FINGER_C2H2_2"/>
    <property type="match status" value="1"/>
</dbReference>
<feature type="region of interest" description="Disordered" evidence="2">
    <location>
        <begin position="1"/>
        <end position="22"/>
    </location>
</feature>
<keyword evidence="5" id="KW-1185">Reference proteome</keyword>
<dbReference type="InterPro" id="IPR013087">
    <property type="entry name" value="Znf_C2H2_type"/>
</dbReference>